<feature type="region of interest" description="Disordered" evidence="7">
    <location>
        <begin position="80"/>
        <end position="103"/>
    </location>
</feature>
<feature type="domain" description="RNA polymerase sigma factor 70 region 4 type 2" evidence="9">
    <location>
        <begin position="112"/>
        <end position="162"/>
    </location>
</feature>
<dbReference type="GO" id="GO:0006950">
    <property type="term" value="P:response to stress"/>
    <property type="evidence" value="ECO:0007669"/>
    <property type="project" value="UniProtKB-ARBA"/>
</dbReference>
<reference evidence="10 11" key="1">
    <citation type="submission" date="2018-11" db="EMBL/GenBank/DDBJ databases">
        <title>Genomes From Bacteria Associated with the Canine Oral Cavity: a Test Case for Automated Genome-Based Taxonomic Assignment.</title>
        <authorList>
            <person name="Coil D.A."/>
            <person name="Jospin G."/>
            <person name="Darling A.E."/>
            <person name="Wallis C."/>
            <person name="Davis I.J."/>
            <person name="Harris S."/>
            <person name="Eisen J.A."/>
            <person name="Holcombe L.J."/>
            <person name="O'Flynn C."/>
        </authorList>
    </citation>
    <scope>NUCLEOTIDE SEQUENCE [LARGE SCALE GENOMIC DNA]</scope>
    <source>
        <strain evidence="10 11">OH2822_COT-296</strain>
    </source>
</reference>
<sequence>MAGRAADGDVTAFGVLVRRYGPMMRAAARRILGSNSEVDDVVQEAFITAWNKLEQLDDPRRVKAWLMRITSHRAIDRVRSRRPMDDPEDLELPAAEAHSPSRMTQTKATASALREVLAQLPDAQRSCWILREVDHMSYREIAEALDLPESTVRGLLARARRTIMTRMEEWQ</sequence>
<evidence type="ECO:0000259" key="8">
    <source>
        <dbReference type="Pfam" id="PF04542"/>
    </source>
</evidence>
<dbReference type="InterPro" id="IPR013249">
    <property type="entry name" value="RNA_pol_sigma70_r4_t2"/>
</dbReference>
<dbReference type="Pfam" id="PF08281">
    <property type="entry name" value="Sigma70_r4_2"/>
    <property type="match status" value="1"/>
</dbReference>
<dbReference type="Proteomes" id="UP000280935">
    <property type="component" value="Unassembled WGS sequence"/>
</dbReference>
<comment type="caution">
    <text evidence="10">The sequence shown here is derived from an EMBL/GenBank/DDBJ whole genome shotgun (WGS) entry which is preliminary data.</text>
</comment>
<dbReference type="OrthoDB" id="5244716at2"/>
<dbReference type="NCBIfam" id="TIGR02937">
    <property type="entry name" value="sigma70-ECF"/>
    <property type="match status" value="1"/>
</dbReference>
<name>A0A3P1WS64_9ACTN</name>
<dbReference type="Pfam" id="PF04542">
    <property type="entry name" value="Sigma70_r2"/>
    <property type="match status" value="1"/>
</dbReference>
<dbReference type="InterPro" id="IPR014284">
    <property type="entry name" value="RNA_pol_sigma-70_dom"/>
</dbReference>
<evidence type="ECO:0000256" key="3">
    <source>
        <dbReference type="ARBA" id="ARBA00023082"/>
    </source>
</evidence>
<evidence type="ECO:0000256" key="2">
    <source>
        <dbReference type="ARBA" id="ARBA00023015"/>
    </source>
</evidence>
<dbReference type="PANTHER" id="PTHR43133">
    <property type="entry name" value="RNA POLYMERASE ECF-TYPE SIGMA FACTO"/>
    <property type="match status" value="1"/>
</dbReference>
<evidence type="ECO:0000256" key="6">
    <source>
        <dbReference type="RuleBase" id="RU000716"/>
    </source>
</evidence>
<organism evidence="10 11">
    <name type="scientific">Arachnia propionica</name>
    <dbReference type="NCBI Taxonomy" id="1750"/>
    <lineage>
        <taxon>Bacteria</taxon>
        <taxon>Bacillati</taxon>
        <taxon>Actinomycetota</taxon>
        <taxon>Actinomycetes</taxon>
        <taxon>Propionibacteriales</taxon>
        <taxon>Propionibacteriaceae</taxon>
        <taxon>Arachnia</taxon>
    </lineage>
</organism>
<evidence type="ECO:0000259" key="9">
    <source>
        <dbReference type="Pfam" id="PF08281"/>
    </source>
</evidence>
<evidence type="ECO:0000256" key="4">
    <source>
        <dbReference type="ARBA" id="ARBA00023125"/>
    </source>
</evidence>
<proteinExistence type="inferred from homology"/>
<dbReference type="Gene3D" id="1.10.1740.10">
    <property type="match status" value="1"/>
</dbReference>
<dbReference type="AlphaFoldDB" id="A0A3P1WS64"/>
<dbReference type="InterPro" id="IPR007627">
    <property type="entry name" value="RNA_pol_sigma70_r2"/>
</dbReference>
<dbReference type="PANTHER" id="PTHR43133:SF8">
    <property type="entry name" value="RNA POLYMERASE SIGMA FACTOR HI_1459-RELATED"/>
    <property type="match status" value="1"/>
</dbReference>
<gene>
    <name evidence="10" type="ORF">EII35_09820</name>
</gene>
<keyword evidence="2 6" id="KW-0805">Transcription regulation</keyword>
<evidence type="ECO:0000313" key="11">
    <source>
        <dbReference type="Proteomes" id="UP000280935"/>
    </source>
</evidence>
<dbReference type="GO" id="GO:0016987">
    <property type="term" value="F:sigma factor activity"/>
    <property type="evidence" value="ECO:0007669"/>
    <property type="project" value="UniProtKB-KW"/>
</dbReference>
<dbReference type="PROSITE" id="PS01063">
    <property type="entry name" value="SIGMA70_ECF"/>
    <property type="match status" value="1"/>
</dbReference>
<keyword evidence="4 6" id="KW-0238">DNA-binding</keyword>
<dbReference type="GO" id="GO:0003677">
    <property type="term" value="F:DNA binding"/>
    <property type="evidence" value="ECO:0007669"/>
    <property type="project" value="UniProtKB-KW"/>
</dbReference>
<dbReference type="InterPro" id="IPR036388">
    <property type="entry name" value="WH-like_DNA-bd_sf"/>
</dbReference>
<evidence type="ECO:0000256" key="7">
    <source>
        <dbReference type="SAM" id="MobiDB-lite"/>
    </source>
</evidence>
<protein>
    <recommendedName>
        <fullName evidence="6">RNA polymerase sigma factor</fullName>
    </recommendedName>
</protein>
<dbReference type="EMBL" id="RQYT01000023">
    <property type="protein sequence ID" value="RRD49101.1"/>
    <property type="molecule type" value="Genomic_DNA"/>
</dbReference>
<feature type="domain" description="RNA polymerase sigma-70 region 2" evidence="8">
    <location>
        <begin position="16"/>
        <end position="82"/>
    </location>
</feature>
<evidence type="ECO:0000256" key="1">
    <source>
        <dbReference type="ARBA" id="ARBA00010641"/>
    </source>
</evidence>
<dbReference type="InterPro" id="IPR000838">
    <property type="entry name" value="RNA_pol_sigma70_ECF_CS"/>
</dbReference>
<dbReference type="CDD" id="cd06171">
    <property type="entry name" value="Sigma70_r4"/>
    <property type="match status" value="1"/>
</dbReference>
<evidence type="ECO:0000313" key="10">
    <source>
        <dbReference type="EMBL" id="RRD49101.1"/>
    </source>
</evidence>
<comment type="similarity">
    <text evidence="1 6">Belongs to the sigma-70 factor family. ECF subfamily.</text>
</comment>
<evidence type="ECO:0000256" key="5">
    <source>
        <dbReference type="ARBA" id="ARBA00023163"/>
    </source>
</evidence>
<dbReference type="InterPro" id="IPR013324">
    <property type="entry name" value="RNA_pol_sigma_r3/r4-like"/>
</dbReference>
<dbReference type="InterPro" id="IPR039425">
    <property type="entry name" value="RNA_pol_sigma-70-like"/>
</dbReference>
<dbReference type="Gene3D" id="1.10.10.10">
    <property type="entry name" value="Winged helix-like DNA-binding domain superfamily/Winged helix DNA-binding domain"/>
    <property type="match status" value="1"/>
</dbReference>
<dbReference type="SUPFAM" id="SSF88659">
    <property type="entry name" value="Sigma3 and sigma4 domains of RNA polymerase sigma factors"/>
    <property type="match status" value="1"/>
</dbReference>
<accession>A0A3P1WS64</accession>
<dbReference type="GO" id="GO:0006352">
    <property type="term" value="P:DNA-templated transcription initiation"/>
    <property type="evidence" value="ECO:0007669"/>
    <property type="project" value="InterPro"/>
</dbReference>
<dbReference type="InterPro" id="IPR013325">
    <property type="entry name" value="RNA_pol_sigma_r2"/>
</dbReference>
<keyword evidence="5 6" id="KW-0804">Transcription</keyword>
<dbReference type="SUPFAM" id="SSF88946">
    <property type="entry name" value="Sigma2 domain of RNA polymerase sigma factors"/>
    <property type="match status" value="1"/>
</dbReference>
<keyword evidence="3 6" id="KW-0731">Sigma factor</keyword>